<evidence type="ECO:0000256" key="3">
    <source>
        <dbReference type="ARBA" id="ARBA00012438"/>
    </source>
</evidence>
<evidence type="ECO:0000313" key="11">
    <source>
        <dbReference type="Proteomes" id="UP000470470"/>
    </source>
</evidence>
<comment type="caution">
    <text evidence="10">The sequence shown here is derived from an EMBL/GenBank/DDBJ whole genome shotgun (WGS) entry which is preliminary data.</text>
</comment>
<dbReference type="Gene3D" id="3.30.565.10">
    <property type="entry name" value="Histidine kinase-like ATPase, C-terminal domain"/>
    <property type="match status" value="1"/>
</dbReference>
<dbReference type="InterPro" id="IPR003594">
    <property type="entry name" value="HATPase_dom"/>
</dbReference>
<dbReference type="SUPFAM" id="SSF47384">
    <property type="entry name" value="Homodimeric domain of signal transducing histidine kinase"/>
    <property type="match status" value="1"/>
</dbReference>
<keyword evidence="5" id="KW-0597">Phosphoprotein</keyword>
<keyword evidence="4" id="KW-1003">Cell membrane</keyword>
<dbReference type="InterPro" id="IPR036890">
    <property type="entry name" value="HATPase_C_sf"/>
</dbReference>
<dbReference type="Proteomes" id="UP000470470">
    <property type="component" value="Unassembled WGS sequence"/>
</dbReference>
<evidence type="ECO:0000256" key="2">
    <source>
        <dbReference type="ARBA" id="ARBA00004651"/>
    </source>
</evidence>
<reference evidence="10 11" key="1">
    <citation type="submission" date="2020-02" db="EMBL/GenBank/DDBJ databases">
        <title>The whole genome sequence of CPCC 205119.</title>
        <authorList>
            <person name="Jiang Z."/>
        </authorList>
    </citation>
    <scope>NUCLEOTIDE SEQUENCE [LARGE SCALE GENOMIC DNA]</scope>
    <source>
        <strain evidence="10 11">CPCC 205119</strain>
    </source>
</reference>
<comment type="catalytic activity">
    <reaction evidence="1">
        <text>ATP + protein L-histidine = ADP + protein N-phospho-L-histidine.</text>
        <dbReference type="EC" id="2.7.13.3"/>
    </reaction>
</comment>
<evidence type="ECO:0000256" key="8">
    <source>
        <dbReference type="ARBA" id="ARBA00023012"/>
    </source>
</evidence>
<dbReference type="EC" id="2.7.13.3" evidence="3"/>
<keyword evidence="8" id="KW-0902">Two-component regulatory system</keyword>
<dbReference type="InterPro" id="IPR005467">
    <property type="entry name" value="His_kinase_dom"/>
</dbReference>
<gene>
    <name evidence="10" type="ORF">G1H19_03865</name>
</gene>
<dbReference type="AlphaFoldDB" id="A0A7K3WAW4"/>
<proteinExistence type="predicted"/>
<dbReference type="GO" id="GO:0005886">
    <property type="term" value="C:plasma membrane"/>
    <property type="evidence" value="ECO:0007669"/>
    <property type="project" value="UniProtKB-SubCell"/>
</dbReference>
<keyword evidence="11" id="KW-1185">Reference proteome</keyword>
<accession>A0A7K3WAW4</accession>
<dbReference type="PANTHER" id="PTHR44936">
    <property type="entry name" value="SENSOR PROTEIN CREC"/>
    <property type="match status" value="1"/>
</dbReference>
<name>A0A7K3WAW4_9ACTN</name>
<protein>
    <recommendedName>
        <fullName evidence="3">histidine kinase</fullName>
        <ecNumber evidence="3">2.7.13.3</ecNumber>
    </recommendedName>
</protein>
<feature type="domain" description="Histidine kinase" evidence="9">
    <location>
        <begin position="47"/>
        <end position="246"/>
    </location>
</feature>
<evidence type="ECO:0000313" key="10">
    <source>
        <dbReference type="EMBL" id="NEL53149.1"/>
    </source>
</evidence>
<evidence type="ECO:0000256" key="1">
    <source>
        <dbReference type="ARBA" id="ARBA00000085"/>
    </source>
</evidence>
<dbReference type="SUPFAM" id="SSF55874">
    <property type="entry name" value="ATPase domain of HSP90 chaperone/DNA topoisomerase II/histidine kinase"/>
    <property type="match status" value="1"/>
</dbReference>
<evidence type="ECO:0000256" key="6">
    <source>
        <dbReference type="ARBA" id="ARBA00022679"/>
    </source>
</evidence>
<dbReference type="PROSITE" id="PS50109">
    <property type="entry name" value="HIS_KIN"/>
    <property type="match status" value="1"/>
</dbReference>
<dbReference type="InterPro" id="IPR003661">
    <property type="entry name" value="HisK_dim/P_dom"/>
</dbReference>
<keyword evidence="4" id="KW-0472">Membrane</keyword>
<evidence type="ECO:0000256" key="4">
    <source>
        <dbReference type="ARBA" id="ARBA00022475"/>
    </source>
</evidence>
<evidence type="ECO:0000259" key="9">
    <source>
        <dbReference type="PROSITE" id="PS50109"/>
    </source>
</evidence>
<comment type="subcellular location">
    <subcellularLocation>
        <location evidence="2">Cell membrane</location>
        <topology evidence="2">Multi-pass membrane protein</topology>
    </subcellularLocation>
</comment>
<dbReference type="RefSeq" id="WP_162393301.1">
    <property type="nucleotide sequence ID" value="NZ_JAABOZ010000007.1"/>
</dbReference>
<keyword evidence="6" id="KW-0808">Transferase</keyword>
<evidence type="ECO:0000256" key="7">
    <source>
        <dbReference type="ARBA" id="ARBA00022777"/>
    </source>
</evidence>
<evidence type="ECO:0000256" key="5">
    <source>
        <dbReference type="ARBA" id="ARBA00022553"/>
    </source>
</evidence>
<sequence length="246" mass="26137">MTVVADTPHGAPARAVGHALRELAAAVRRRGRRGATRVSAQDALVRALCHDMRSPLASLEALLRHLDEPVGEDASRHAELVDLARAQTEHLSSMLRTAVATGGAVEGRAGLRRRMGDVLAAATAAAGLPSSQLTTEFGAGAADVEVADARVQRILTNLLENAHRHGEDAPVRLVLTRLPGWVRICLSQPGVPDRVAGHLSTDAPPQDLTGLGLWSVRRQTAELGGELSWHRPPGGDFTFCVCLPDR</sequence>
<dbReference type="GO" id="GO:0000155">
    <property type="term" value="F:phosphorelay sensor kinase activity"/>
    <property type="evidence" value="ECO:0007669"/>
    <property type="project" value="InterPro"/>
</dbReference>
<organism evidence="10 11">
    <name type="scientific">Goekera deserti</name>
    <dbReference type="NCBI Taxonomy" id="2497753"/>
    <lineage>
        <taxon>Bacteria</taxon>
        <taxon>Bacillati</taxon>
        <taxon>Actinomycetota</taxon>
        <taxon>Actinomycetes</taxon>
        <taxon>Geodermatophilales</taxon>
        <taxon>Geodermatophilaceae</taxon>
        <taxon>Goekera</taxon>
    </lineage>
</organism>
<dbReference type="InterPro" id="IPR036097">
    <property type="entry name" value="HisK_dim/P_sf"/>
</dbReference>
<dbReference type="CDD" id="cd00082">
    <property type="entry name" value="HisKA"/>
    <property type="match status" value="1"/>
</dbReference>
<dbReference type="Pfam" id="PF02518">
    <property type="entry name" value="HATPase_c"/>
    <property type="match status" value="1"/>
</dbReference>
<keyword evidence="7 10" id="KW-0418">Kinase</keyword>
<dbReference type="PANTHER" id="PTHR44936:SF9">
    <property type="entry name" value="SENSOR PROTEIN CREC"/>
    <property type="match status" value="1"/>
</dbReference>
<dbReference type="EMBL" id="JAAGWK010000008">
    <property type="protein sequence ID" value="NEL53149.1"/>
    <property type="molecule type" value="Genomic_DNA"/>
</dbReference>
<dbReference type="InterPro" id="IPR050980">
    <property type="entry name" value="2C_sensor_his_kinase"/>
</dbReference>